<dbReference type="InterPro" id="IPR055141">
    <property type="entry name" value="TADA2A_B-like_dom"/>
</dbReference>
<dbReference type="CDD" id="cd00167">
    <property type="entry name" value="SANT"/>
    <property type="match status" value="1"/>
</dbReference>
<dbReference type="GO" id="GO:0008270">
    <property type="term" value="F:zinc ion binding"/>
    <property type="evidence" value="ECO:0007669"/>
    <property type="project" value="UniProtKB-KW"/>
</dbReference>
<comment type="subcellular location">
    <subcellularLocation>
        <location evidence="8">Nucleus</location>
    </subcellularLocation>
</comment>
<evidence type="ECO:0000256" key="8">
    <source>
        <dbReference type="PIRNR" id="PIRNR025024"/>
    </source>
</evidence>
<evidence type="ECO:0000256" key="9">
    <source>
        <dbReference type="PROSITE-ProRule" id="PRU00228"/>
    </source>
</evidence>
<dbReference type="Pfam" id="PF25299">
    <property type="entry name" value="ZZ_ADA2"/>
    <property type="match status" value="1"/>
</dbReference>
<keyword evidence="3 9" id="KW-0863">Zinc-finger</keyword>
<dbReference type="GO" id="GO:0006357">
    <property type="term" value="P:regulation of transcription by RNA polymerase II"/>
    <property type="evidence" value="ECO:0007669"/>
    <property type="project" value="InterPro"/>
</dbReference>
<name>A0A8J9YLN6_BRALA</name>
<dbReference type="PROSITE" id="PS51293">
    <property type="entry name" value="SANT"/>
    <property type="match status" value="1"/>
</dbReference>
<dbReference type="PROSITE" id="PS50135">
    <property type="entry name" value="ZF_ZZ_2"/>
    <property type="match status" value="1"/>
</dbReference>
<dbReference type="Proteomes" id="UP000838412">
    <property type="component" value="Chromosome 1"/>
</dbReference>
<evidence type="ECO:0000259" key="10">
    <source>
        <dbReference type="PROSITE" id="PS50090"/>
    </source>
</evidence>
<dbReference type="SUPFAM" id="SSF46689">
    <property type="entry name" value="Homeodomain-like"/>
    <property type="match status" value="2"/>
</dbReference>
<dbReference type="Pfam" id="PF04433">
    <property type="entry name" value="SWIRM"/>
    <property type="match status" value="1"/>
</dbReference>
<evidence type="ECO:0000313" key="15">
    <source>
        <dbReference type="Proteomes" id="UP000838412"/>
    </source>
</evidence>
<dbReference type="InterPro" id="IPR041983">
    <property type="entry name" value="ADA2-like_ZZ"/>
</dbReference>
<dbReference type="PIRSF" id="PIRSF025024">
    <property type="entry name" value="Transcriptional_adaptor_2"/>
    <property type="match status" value="1"/>
</dbReference>
<feature type="domain" description="ZZ-type" evidence="11">
    <location>
        <begin position="50"/>
        <end position="106"/>
    </location>
</feature>
<dbReference type="GO" id="GO:0003682">
    <property type="term" value="F:chromatin binding"/>
    <property type="evidence" value="ECO:0007669"/>
    <property type="project" value="TreeGrafter"/>
</dbReference>
<dbReference type="Gene3D" id="3.30.60.90">
    <property type="match status" value="1"/>
</dbReference>
<evidence type="ECO:0000313" key="14">
    <source>
        <dbReference type="EMBL" id="CAH1233247.1"/>
    </source>
</evidence>
<dbReference type="SUPFAM" id="SSF57850">
    <property type="entry name" value="RING/U-box"/>
    <property type="match status" value="1"/>
</dbReference>
<accession>A0A8J9YLN6</accession>
<dbReference type="InterPro" id="IPR036388">
    <property type="entry name" value="WH-like_DNA-bd_sf"/>
</dbReference>
<protein>
    <recommendedName>
        <fullName evidence="8">Transcriptional adapter</fullName>
    </recommendedName>
</protein>
<feature type="domain" description="SANT" evidence="13">
    <location>
        <begin position="107"/>
        <end position="159"/>
    </location>
</feature>
<dbReference type="CDD" id="cd02335">
    <property type="entry name" value="ZZ_ADA2"/>
    <property type="match status" value="1"/>
</dbReference>
<keyword evidence="2" id="KW-0479">Metal-binding</keyword>
<dbReference type="GO" id="GO:0140672">
    <property type="term" value="C:ATAC complex"/>
    <property type="evidence" value="ECO:0007669"/>
    <property type="project" value="UniProtKB-ARBA"/>
</dbReference>
<dbReference type="InterPro" id="IPR007526">
    <property type="entry name" value="SWIRM"/>
</dbReference>
<dbReference type="AlphaFoldDB" id="A0A8J9YLN6"/>
<dbReference type="GO" id="GO:0003713">
    <property type="term" value="F:transcription coactivator activity"/>
    <property type="evidence" value="ECO:0007669"/>
    <property type="project" value="InterPro"/>
</dbReference>
<dbReference type="InterPro" id="IPR001005">
    <property type="entry name" value="SANT/Myb"/>
</dbReference>
<dbReference type="InterPro" id="IPR000433">
    <property type="entry name" value="Znf_ZZ"/>
</dbReference>
<dbReference type="Pfam" id="PF22941">
    <property type="entry name" value="TADA2A-like_3rd"/>
    <property type="match status" value="1"/>
</dbReference>
<dbReference type="FunFam" id="1.10.10.60:FF:000110">
    <property type="entry name" value="Transcriptional adapter"/>
    <property type="match status" value="1"/>
</dbReference>
<evidence type="ECO:0000256" key="7">
    <source>
        <dbReference type="ARBA" id="ARBA00023242"/>
    </source>
</evidence>
<reference evidence="14" key="1">
    <citation type="submission" date="2022-01" db="EMBL/GenBank/DDBJ databases">
        <authorList>
            <person name="Braso-Vives M."/>
        </authorList>
    </citation>
    <scope>NUCLEOTIDE SEQUENCE</scope>
</reference>
<evidence type="ECO:0000256" key="4">
    <source>
        <dbReference type="ARBA" id="ARBA00022833"/>
    </source>
</evidence>
<dbReference type="GO" id="GO:0016747">
    <property type="term" value="F:acyltransferase activity, transferring groups other than amino-acyl groups"/>
    <property type="evidence" value="ECO:0007669"/>
    <property type="project" value="InterPro"/>
</dbReference>
<keyword evidence="1" id="KW-0808">Transferase</keyword>
<keyword evidence="4" id="KW-0862">Zinc</keyword>
<dbReference type="InterPro" id="IPR020615">
    <property type="entry name" value="Thiolase_acyl_enz_int_AS"/>
</dbReference>
<dbReference type="GO" id="GO:0005634">
    <property type="term" value="C:nucleus"/>
    <property type="evidence" value="ECO:0007669"/>
    <property type="project" value="UniProtKB-SubCell"/>
</dbReference>
<dbReference type="SMART" id="SM00717">
    <property type="entry name" value="SANT"/>
    <property type="match status" value="1"/>
</dbReference>
<keyword evidence="7 8" id="KW-0539">Nucleus</keyword>
<sequence>MQYHMELRDGVAGVAEVTTGSGVSLHCSSSLLAVLGGQKTIIMQIDAAPLDRPPCPGCSTYLMEPFIKCAQCKPPVLLCLQCFARGFEKSGHESDHRYEIVTNEFPVFDLDWTAVEELKLLEALGDCGIGNWQEISNNVGTKSATECESHYLLYYVSRARPPLPVFEEPKNIEQLCPVTAKLSEDPPRPAADSVRAVEMAGYMPARGDFTEEFNNFAEWDIKDIYFLDDDDDLLRALKLAAVDIYQSQLKERCRRKKITRDCGLINLKKHQMYDKRYIRAIRDMKDGLRPFLEFFPPEQFEKVMEGLILEQDIRKEVRRLQQLRQAGISTFRAGQLFEKLRLRREEELGRRHMLTDVLSNMQDEFACQQWLHRQAHMDGNPSNNIPLLPLSSTARRSAPPLDLTQFGGYDKLTETEKEVCANVRFLPEAFFEYKDILQREAERQGGLRLAQARQLLKIDVNKTRKLYDFLMQEGVISKPD</sequence>
<dbReference type="InterPro" id="IPR017884">
    <property type="entry name" value="SANT_dom"/>
</dbReference>
<evidence type="ECO:0000256" key="2">
    <source>
        <dbReference type="ARBA" id="ARBA00022723"/>
    </source>
</evidence>
<dbReference type="InterPro" id="IPR009057">
    <property type="entry name" value="Homeodomain-like_sf"/>
</dbReference>
<keyword evidence="15" id="KW-1185">Reference proteome</keyword>
<dbReference type="PANTHER" id="PTHR12374">
    <property type="entry name" value="TRANSCRIPTIONAL ADAPTOR 2 ADA2 -RELATED"/>
    <property type="match status" value="1"/>
</dbReference>
<dbReference type="Pfam" id="PF00249">
    <property type="entry name" value="Myb_DNA-binding"/>
    <property type="match status" value="1"/>
</dbReference>
<dbReference type="PANTHER" id="PTHR12374:SF20">
    <property type="entry name" value="TRANSCRIPTIONAL ADAPTER 2-ALPHA"/>
    <property type="match status" value="1"/>
</dbReference>
<evidence type="ECO:0000259" key="13">
    <source>
        <dbReference type="PROSITE" id="PS51293"/>
    </source>
</evidence>
<dbReference type="InterPro" id="IPR043145">
    <property type="entry name" value="Znf_ZZ_sf"/>
</dbReference>
<dbReference type="Gene3D" id="1.10.10.10">
    <property type="entry name" value="Winged helix-like DNA-binding domain superfamily/Winged helix DNA-binding domain"/>
    <property type="match status" value="1"/>
</dbReference>
<dbReference type="InterPro" id="IPR016827">
    <property type="entry name" value="Ada2/TADA2"/>
</dbReference>
<organism evidence="14 15">
    <name type="scientific">Branchiostoma lanceolatum</name>
    <name type="common">Common lancelet</name>
    <name type="synonym">Amphioxus lanceolatum</name>
    <dbReference type="NCBI Taxonomy" id="7740"/>
    <lineage>
        <taxon>Eukaryota</taxon>
        <taxon>Metazoa</taxon>
        <taxon>Chordata</taxon>
        <taxon>Cephalochordata</taxon>
        <taxon>Leptocardii</taxon>
        <taxon>Amphioxiformes</taxon>
        <taxon>Branchiostomatidae</taxon>
        <taxon>Branchiostoma</taxon>
    </lineage>
</organism>
<keyword evidence="6 8" id="KW-0804">Transcription</keyword>
<evidence type="ECO:0000259" key="12">
    <source>
        <dbReference type="PROSITE" id="PS50934"/>
    </source>
</evidence>
<feature type="domain" description="Myb-like" evidence="10">
    <location>
        <begin position="112"/>
        <end position="155"/>
    </location>
</feature>
<evidence type="ECO:0000256" key="1">
    <source>
        <dbReference type="ARBA" id="ARBA00022679"/>
    </source>
</evidence>
<gene>
    <name evidence="14" type="primary">TADA2A</name>
    <name evidence="14" type="ORF">BLAG_LOCUS2073</name>
</gene>
<evidence type="ECO:0000259" key="11">
    <source>
        <dbReference type="PROSITE" id="PS50135"/>
    </source>
</evidence>
<dbReference type="PROSITE" id="PS00098">
    <property type="entry name" value="THIOLASE_1"/>
    <property type="match status" value="1"/>
</dbReference>
<dbReference type="PROSITE" id="PS50090">
    <property type="entry name" value="MYB_LIKE"/>
    <property type="match status" value="1"/>
</dbReference>
<evidence type="ECO:0000256" key="5">
    <source>
        <dbReference type="ARBA" id="ARBA00023015"/>
    </source>
</evidence>
<dbReference type="PROSITE" id="PS50934">
    <property type="entry name" value="SWIRM"/>
    <property type="match status" value="1"/>
</dbReference>
<dbReference type="GO" id="GO:0006338">
    <property type="term" value="P:chromatin remodeling"/>
    <property type="evidence" value="ECO:0007669"/>
    <property type="project" value="TreeGrafter"/>
</dbReference>
<feature type="domain" description="SWIRM" evidence="12">
    <location>
        <begin position="392"/>
        <end position="480"/>
    </location>
</feature>
<proteinExistence type="predicted"/>
<evidence type="ECO:0000256" key="3">
    <source>
        <dbReference type="ARBA" id="ARBA00022771"/>
    </source>
</evidence>
<evidence type="ECO:0000256" key="6">
    <source>
        <dbReference type="ARBA" id="ARBA00023163"/>
    </source>
</evidence>
<dbReference type="Gene3D" id="1.10.10.60">
    <property type="entry name" value="Homeodomain-like"/>
    <property type="match status" value="1"/>
</dbReference>
<dbReference type="OrthoDB" id="270417at2759"/>
<keyword evidence="5 8" id="KW-0805">Transcription regulation</keyword>
<dbReference type="EMBL" id="OV696686">
    <property type="protein sequence ID" value="CAH1233247.1"/>
    <property type="molecule type" value="Genomic_DNA"/>
</dbReference>
<dbReference type="FunFam" id="1.10.10.10:FF:000087">
    <property type="entry name" value="Transcriptional adapter 2"/>
    <property type="match status" value="1"/>
</dbReference>